<evidence type="ECO:0000313" key="2">
    <source>
        <dbReference type="EMBL" id="KXT16079.1"/>
    </source>
</evidence>
<dbReference type="Proteomes" id="UP000073492">
    <property type="component" value="Unassembled WGS sequence"/>
</dbReference>
<proteinExistence type="predicted"/>
<dbReference type="AlphaFoldDB" id="A0A139IMX6"/>
<evidence type="ECO:0000256" key="1">
    <source>
        <dbReference type="SAM" id="MobiDB-lite"/>
    </source>
</evidence>
<gene>
    <name evidence="2" type="ORF">AC579_7125</name>
</gene>
<sequence>MRKRKPVKPSPESGDSVVNRSRRETTYSANDANQQARQHNGNIVVHDQSYKWIATLPLQQQVILFKLAGIAGVPLALFQDRLNDLWSLLESIPKQLIDEVVTFEDAFGNTSFIDVRLISDWAAKEVSKEYSTGIIAWRGRTGKFSSDPRGQTGFANVFVHGQHVRMSIHFAWYEASCEACPACNASHISICASLRQCLDCGLVYRILDPVPTLPHSLSASFTSILEHHRQHKQFSSTSESLHRPDHFLRISVDRKPKTPPNSRIKGRKHCSESPFYATIRVGRKLALEAA</sequence>
<dbReference type="EMBL" id="LFZO01000045">
    <property type="protein sequence ID" value="KXT16079.1"/>
    <property type="molecule type" value="Genomic_DNA"/>
</dbReference>
<name>A0A139IMX6_9PEZI</name>
<reference evidence="2 3" key="1">
    <citation type="submission" date="2015-07" db="EMBL/GenBank/DDBJ databases">
        <title>Comparative genomics of the Sigatoka disease complex on banana suggests a link between parallel evolutionary changes in Pseudocercospora fijiensis and Pseudocercospora eumusae and increased virulence on the banana host.</title>
        <authorList>
            <person name="Chang T.-C."/>
            <person name="Salvucci A."/>
            <person name="Crous P.W."/>
            <person name="Stergiopoulos I."/>
        </authorList>
    </citation>
    <scope>NUCLEOTIDE SEQUENCE [LARGE SCALE GENOMIC DNA]</scope>
    <source>
        <strain evidence="2 3">CBS 116634</strain>
    </source>
</reference>
<feature type="compositionally biased region" description="Polar residues" evidence="1">
    <location>
        <begin position="26"/>
        <end position="40"/>
    </location>
</feature>
<protein>
    <submittedName>
        <fullName evidence="2">Uncharacterized protein</fullName>
    </submittedName>
</protein>
<feature type="region of interest" description="Disordered" evidence="1">
    <location>
        <begin position="1"/>
        <end position="40"/>
    </location>
</feature>
<dbReference type="OrthoDB" id="3649539at2759"/>
<evidence type="ECO:0000313" key="3">
    <source>
        <dbReference type="Proteomes" id="UP000073492"/>
    </source>
</evidence>
<comment type="caution">
    <text evidence="2">The sequence shown here is derived from an EMBL/GenBank/DDBJ whole genome shotgun (WGS) entry which is preliminary data.</text>
</comment>
<accession>A0A139IMX6</accession>
<organism evidence="2 3">
    <name type="scientific">Pseudocercospora musae</name>
    <dbReference type="NCBI Taxonomy" id="113226"/>
    <lineage>
        <taxon>Eukaryota</taxon>
        <taxon>Fungi</taxon>
        <taxon>Dikarya</taxon>
        <taxon>Ascomycota</taxon>
        <taxon>Pezizomycotina</taxon>
        <taxon>Dothideomycetes</taxon>
        <taxon>Dothideomycetidae</taxon>
        <taxon>Mycosphaerellales</taxon>
        <taxon>Mycosphaerellaceae</taxon>
        <taxon>Pseudocercospora</taxon>
    </lineage>
</organism>
<keyword evidence="3" id="KW-1185">Reference proteome</keyword>